<keyword evidence="1 4" id="KW-0808">Transferase</keyword>
<dbReference type="STRING" id="310781.SAMN05216259_12041"/>
<reference evidence="4 5" key="1">
    <citation type="submission" date="2016-10" db="EMBL/GenBank/DDBJ databases">
        <authorList>
            <person name="de Groot N.N."/>
        </authorList>
    </citation>
    <scope>NUCLEOTIDE SEQUENCE [LARGE SCALE GENOMIC DNA]</scope>
    <source>
        <strain evidence="4 5">CGMCC 4.2022</strain>
    </source>
</reference>
<dbReference type="EMBL" id="FNIE01000020">
    <property type="protein sequence ID" value="SDP22083.1"/>
    <property type="molecule type" value="Genomic_DNA"/>
</dbReference>
<evidence type="ECO:0000256" key="2">
    <source>
        <dbReference type="ARBA" id="ARBA00023315"/>
    </source>
</evidence>
<dbReference type="CDD" id="cd04301">
    <property type="entry name" value="NAT_SF"/>
    <property type="match status" value="1"/>
</dbReference>
<sequence>MGVVVEVAGEAGDELVAALRQLLPQLSPEGTVPDAEAIARVAAAAANTVLVARVEGVIVGTLTLVVVPGLTGTRARIEDVVVDGAARGHGVGAALTEEALRLAERAGARTVDLTSRPSREAANRLYRRLGFEPRDSHVLRYTVRPR</sequence>
<evidence type="ECO:0000256" key="1">
    <source>
        <dbReference type="ARBA" id="ARBA00022679"/>
    </source>
</evidence>
<keyword evidence="5" id="KW-1185">Reference proteome</keyword>
<gene>
    <name evidence="4" type="ORF">SAMN05216259_12041</name>
</gene>
<dbReference type="PROSITE" id="PS51186">
    <property type="entry name" value="GNAT"/>
    <property type="match status" value="1"/>
</dbReference>
<proteinExistence type="predicted"/>
<dbReference type="OrthoDB" id="273614at2"/>
<protein>
    <submittedName>
        <fullName evidence="4">Acetyltransferase (GNAT) family protein</fullName>
    </submittedName>
</protein>
<accession>A0A1H0QXR8</accession>
<dbReference type="PANTHER" id="PTHR43877">
    <property type="entry name" value="AMINOALKYLPHOSPHONATE N-ACETYLTRANSFERASE-RELATED-RELATED"/>
    <property type="match status" value="1"/>
</dbReference>
<dbReference type="InterPro" id="IPR016181">
    <property type="entry name" value="Acyl_CoA_acyltransferase"/>
</dbReference>
<name>A0A1H0QXR8_9ACTN</name>
<feature type="domain" description="N-acetyltransferase" evidence="3">
    <location>
        <begin position="3"/>
        <end position="146"/>
    </location>
</feature>
<dbReference type="Gene3D" id="3.40.630.30">
    <property type="match status" value="1"/>
</dbReference>
<dbReference type="SUPFAM" id="SSF55729">
    <property type="entry name" value="Acyl-CoA N-acyltransferases (Nat)"/>
    <property type="match status" value="1"/>
</dbReference>
<dbReference type="AlphaFoldDB" id="A0A1H0QXR8"/>
<dbReference type="Pfam" id="PF00583">
    <property type="entry name" value="Acetyltransf_1"/>
    <property type="match status" value="1"/>
</dbReference>
<keyword evidence="2" id="KW-0012">Acyltransferase</keyword>
<dbReference type="GO" id="GO:0016747">
    <property type="term" value="F:acyltransferase activity, transferring groups other than amino-acyl groups"/>
    <property type="evidence" value="ECO:0007669"/>
    <property type="project" value="InterPro"/>
</dbReference>
<dbReference type="RefSeq" id="WP_093787965.1">
    <property type="nucleotide sequence ID" value="NZ_FNIE01000020.1"/>
</dbReference>
<organism evidence="4 5">
    <name type="scientific">Actinacidiphila guanduensis</name>
    <dbReference type="NCBI Taxonomy" id="310781"/>
    <lineage>
        <taxon>Bacteria</taxon>
        <taxon>Bacillati</taxon>
        <taxon>Actinomycetota</taxon>
        <taxon>Actinomycetes</taxon>
        <taxon>Kitasatosporales</taxon>
        <taxon>Streptomycetaceae</taxon>
        <taxon>Actinacidiphila</taxon>
    </lineage>
</organism>
<evidence type="ECO:0000313" key="5">
    <source>
        <dbReference type="Proteomes" id="UP000199341"/>
    </source>
</evidence>
<evidence type="ECO:0000259" key="3">
    <source>
        <dbReference type="PROSITE" id="PS51186"/>
    </source>
</evidence>
<dbReference type="InterPro" id="IPR000182">
    <property type="entry name" value="GNAT_dom"/>
</dbReference>
<evidence type="ECO:0000313" key="4">
    <source>
        <dbReference type="EMBL" id="SDP22083.1"/>
    </source>
</evidence>
<dbReference type="Proteomes" id="UP000199341">
    <property type="component" value="Unassembled WGS sequence"/>
</dbReference>
<dbReference type="InterPro" id="IPR050832">
    <property type="entry name" value="Bact_Acetyltransf"/>
</dbReference>